<dbReference type="InParanoid" id="H3CP07"/>
<keyword evidence="3 7" id="KW-0812">Transmembrane</keyword>
<accession>H3CP07</accession>
<keyword evidence="4 7" id="KW-1133">Transmembrane helix</keyword>
<dbReference type="Pfam" id="PF01529">
    <property type="entry name" value="DHHC"/>
    <property type="match status" value="1"/>
</dbReference>
<comment type="catalytic activity">
    <reaction evidence="7">
        <text>L-cysteinyl-[protein] + hexadecanoyl-CoA = S-hexadecanoyl-L-cysteinyl-[protein] + CoA</text>
        <dbReference type="Rhea" id="RHEA:36683"/>
        <dbReference type="Rhea" id="RHEA-COMP:10131"/>
        <dbReference type="Rhea" id="RHEA-COMP:11032"/>
        <dbReference type="ChEBI" id="CHEBI:29950"/>
        <dbReference type="ChEBI" id="CHEBI:57287"/>
        <dbReference type="ChEBI" id="CHEBI:57379"/>
        <dbReference type="ChEBI" id="CHEBI:74151"/>
        <dbReference type="EC" id="2.3.1.225"/>
    </reaction>
</comment>
<evidence type="ECO:0000256" key="5">
    <source>
        <dbReference type="ARBA" id="ARBA00023136"/>
    </source>
</evidence>
<evidence type="ECO:0000256" key="4">
    <source>
        <dbReference type="ARBA" id="ARBA00022989"/>
    </source>
</evidence>
<keyword evidence="5 7" id="KW-0472">Membrane</keyword>
<evidence type="ECO:0000313" key="10">
    <source>
        <dbReference type="Proteomes" id="UP000007303"/>
    </source>
</evidence>
<evidence type="ECO:0000256" key="7">
    <source>
        <dbReference type="RuleBase" id="RU079119"/>
    </source>
</evidence>
<reference evidence="9" key="3">
    <citation type="submission" date="2025-09" db="UniProtKB">
        <authorList>
            <consortium name="Ensembl"/>
        </authorList>
    </citation>
    <scope>IDENTIFICATION</scope>
</reference>
<keyword evidence="6 7" id="KW-0012">Acyltransferase</keyword>
<dbReference type="STRING" id="99883.ENSTNIP00000009990"/>
<proteinExistence type="inferred from homology"/>
<evidence type="ECO:0000256" key="2">
    <source>
        <dbReference type="ARBA" id="ARBA00022679"/>
    </source>
</evidence>
<reference evidence="10" key="1">
    <citation type="journal article" date="2004" name="Nature">
        <title>Genome duplication in the teleost fish Tetraodon nigroviridis reveals the early vertebrate proto-karyotype.</title>
        <authorList>
            <person name="Jaillon O."/>
            <person name="Aury J.-M."/>
            <person name="Brunet F."/>
            <person name="Petit J.-L."/>
            <person name="Stange-Thomann N."/>
            <person name="Mauceli E."/>
            <person name="Bouneau L."/>
            <person name="Fischer C."/>
            <person name="Ozouf-Costaz C."/>
            <person name="Bernot A."/>
            <person name="Nicaud S."/>
            <person name="Jaffe D."/>
            <person name="Fisher S."/>
            <person name="Lutfalla G."/>
            <person name="Dossat C."/>
            <person name="Segurens B."/>
            <person name="Dasilva C."/>
            <person name="Salanoubat M."/>
            <person name="Levy M."/>
            <person name="Boudet N."/>
            <person name="Castellano S."/>
            <person name="Anthouard V."/>
            <person name="Jubin C."/>
            <person name="Castelli V."/>
            <person name="Katinka M."/>
            <person name="Vacherie B."/>
            <person name="Biemont C."/>
            <person name="Skalli Z."/>
            <person name="Cattolico L."/>
            <person name="Poulain J."/>
            <person name="De Berardinis V."/>
            <person name="Cruaud C."/>
            <person name="Duprat S."/>
            <person name="Brottier P."/>
            <person name="Coutanceau J.-P."/>
            <person name="Gouzy J."/>
            <person name="Parra G."/>
            <person name="Lardier G."/>
            <person name="Chapple C."/>
            <person name="McKernan K.J."/>
            <person name="McEwan P."/>
            <person name="Bosak S."/>
            <person name="Kellis M."/>
            <person name="Volff J.-N."/>
            <person name="Guigo R."/>
            <person name="Zody M.C."/>
            <person name="Mesirov J."/>
            <person name="Lindblad-Toh K."/>
            <person name="Birren B."/>
            <person name="Nusbaum C."/>
            <person name="Kahn D."/>
            <person name="Robinson-Rechavi M."/>
            <person name="Laudet V."/>
            <person name="Schachter V."/>
            <person name="Quetier F."/>
            <person name="Saurin W."/>
            <person name="Scarpelli C."/>
            <person name="Wincker P."/>
            <person name="Lander E.S."/>
            <person name="Weissenbach J."/>
            <person name="Roest Crollius H."/>
        </authorList>
    </citation>
    <scope>NUCLEOTIDE SEQUENCE [LARGE SCALE GENOMIC DNA]</scope>
</reference>
<feature type="transmembrane region" description="Helical" evidence="7">
    <location>
        <begin position="12"/>
        <end position="35"/>
    </location>
</feature>
<sequence>MRLRLHVVADPVGWLCVGLVLAVWLYNTLLVPSLVLLPHYREGHVPGAAVAGYYAAAALCLAALIRASTADPGRLPPDPHIPQSDNAERQDWELCNKCNLMRPKRSHHCSRCGHCVRRMDHHCPWWINNCVGEDNHWLFLQLCVYTLLLSFLTLLLDFGQYYYLQPLSARPQDGFASRHELALLRVSALSGLLMFGGMSGLFYTQMAGILSDTTTIEKMAQFSSQMFGSRRSWQSALAEVCGTRWKLLWLLPLRRRQPLQGGRYSHAHV</sequence>
<reference evidence="9" key="2">
    <citation type="submission" date="2025-08" db="UniProtKB">
        <authorList>
            <consortium name="Ensembl"/>
        </authorList>
    </citation>
    <scope>IDENTIFICATION</scope>
</reference>
<dbReference type="FunCoup" id="H3CP07">
    <property type="interactions" value="759"/>
</dbReference>
<keyword evidence="2 7" id="KW-0808">Transferase</keyword>
<feature type="transmembrane region" description="Helical" evidence="7">
    <location>
        <begin position="142"/>
        <end position="163"/>
    </location>
</feature>
<keyword evidence="10" id="KW-1185">Reference proteome</keyword>
<dbReference type="InterPro" id="IPR039859">
    <property type="entry name" value="PFA4/ZDH16/20/ERF2-like"/>
</dbReference>
<dbReference type="Ensembl" id="ENSTNIT00000010169.1">
    <property type="protein sequence ID" value="ENSTNIP00000009990.1"/>
    <property type="gene ID" value="ENSTNIG00000007188.1"/>
</dbReference>
<evidence type="ECO:0000256" key="6">
    <source>
        <dbReference type="ARBA" id="ARBA00023315"/>
    </source>
</evidence>
<evidence type="ECO:0000313" key="9">
    <source>
        <dbReference type="Ensembl" id="ENSTNIP00000009990.1"/>
    </source>
</evidence>
<feature type="domain" description="Palmitoyltransferase DHHC" evidence="8">
    <location>
        <begin position="92"/>
        <end position="220"/>
    </location>
</feature>
<evidence type="ECO:0000259" key="8">
    <source>
        <dbReference type="Pfam" id="PF01529"/>
    </source>
</evidence>
<feature type="transmembrane region" description="Helical" evidence="7">
    <location>
        <begin position="47"/>
        <end position="65"/>
    </location>
</feature>
<dbReference type="GeneTree" id="ENSGT00940000158006"/>
<dbReference type="PANTHER" id="PTHR22883">
    <property type="entry name" value="ZINC FINGER DHHC DOMAIN CONTAINING PROTEIN"/>
    <property type="match status" value="1"/>
</dbReference>
<protein>
    <recommendedName>
        <fullName evidence="7">Palmitoyltransferase</fullName>
        <ecNumber evidence="7">2.3.1.225</ecNumber>
    </recommendedName>
</protein>
<evidence type="ECO:0000256" key="3">
    <source>
        <dbReference type="ARBA" id="ARBA00022692"/>
    </source>
</evidence>
<comment type="subcellular location">
    <subcellularLocation>
        <location evidence="1">Membrane</location>
        <topology evidence="1">Multi-pass membrane protein</topology>
    </subcellularLocation>
</comment>
<dbReference type="PANTHER" id="PTHR22883:SF11">
    <property type="entry name" value="PALMITOYLTRANSFERASE ZDHHC21"/>
    <property type="match status" value="1"/>
</dbReference>
<dbReference type="EC" id="2.3.1.225" evidence="7"/>
<dbReference type="GO" id="GO:0016020">
    <property type="term" value="C:membrane"/>
    <property type="evidence" value="ECO:0007669"/>
    <property type="project" value="UniProtKB-SubCell"/>
</dbReference>
<comment type="similarity">
    <text evidence="7">Belongs to the DHHC palmitoyltransferase family.</text>
</comment>
<dbReference type="HOGENOM" id="CLU_048061_3_0_1"/>
<dbReference type="AlphaFoldDB" id="H3CP07"/>
<comment type="domain">
    <text evidence="7">The DHHC domain is required for palmitoyltransferase activity.</text>
</comment>
<feature type="transmembrane region" description="Helical" evidence="7">
    <location>
        <begin position="183"/>
        <end position="203"/>
    </location>
</feature>
<dbReference type="InterPro" id="IPR001594">
    <property type="entry name" value="Palmitoyltrfase_DHHC"/>
</dbReference>
<evidence type="ECO:0000256" key="1">
    <source>
        <dbReference type="ARBA" id="ARBA00004141"/>
    </source>
</evidence>
<name>H3CP07_TETNG</name>
<dbReference type="GO" id="GO:0006612">
    <property type="term" value="P:protein targeting to membrane"/>
    <property type="evidence" value="ECO:0007669"/>
    <property type="project" value="TreeGrafter"/>
</dbReference>
<dbReference type="GO" id="GO:0005794">
    <property type="term" value="C:Golgi apparatus"/>
    <property type="evidence" value="ECO:0007669"/>
    <property type="project" value="TreeGrafter"/>
</dbReference>
<dbReference type="GO" id="GO:0019706">
    <property type="term" value="F:protein-cysteine S-palmitoyltransferase activity"/>
    <property type="evidence" value="ECO:0007669"/>
    <property type="project" value="UniProtKB-EC"/>
</dbReference>
<organism evidence="9 10">
    <name type="scientific">Tetraodon nigroviridis</name>
    <name type="common">Spotted green pufferfish</name>
    <name type="synonym">Chelonodon nigroviridis</name>
    <dbReference type="NCBI Taxonomy" id="99883"/>
    <lineage>
        <taxon>Eukaryota</taxon>
        <taxon>Metazoa</taxon>
        <taxon>Chordata</taxon>
        <taxon>Craniata</taxon>
        <taxon>Vertebrata</taxon>
        <taxon>Euteleostomi</taxon>
        <taxon>Actinopterygii</taxon>
        <taxon>Neopterygii</taxon>
        <taxon>Teleostei</taxon>
        <taxon>Neoteleostei</taxon>
        <taxon>Acanthomorphata</taxon>
        <taxon>Eupercaria</taxon>
        <taxon>Tetraodontiformes</taxon>
        <taxon>Tetradontoidea</taxon>
        <taxon>Tetraodontidae</taxon>
        <taxon>Tetraodon</taxon>
    </lineage>
</organism>
<dbReference type="PROSITE" id="PS50216">
    <property type="entry name" value="DHHC"/>
    <property type="match status" value="1"/>
</dbReference>
<dbReference type="GO" id="GO:0005783">
    <property type="term" value="C:endoplasmic reticulum"/>
    <property type="evidence" value="ECO:0007669"/>
    <property type="project" value="TreeGrafter"/>
</dbReference>
<dbReference type="OMA" id="HGERELW"/>
<dbReference type="Proteomes" id="UP000007303">
    <property type="component" value="Unassembled WGS sequence"/>
</dbReference>